<dbReference type="CDD" id="cd00167">
    <property type="entry name" value="SANT"/>
    <property type="match status" value="1"/>
</dbReference>
<feature type="compositionally biased region" description="Basic and acidic residues" evidence="5">
    <location>
        <begin position="126"/>
        <end position="136"/>
    </location>
</feature>
<evidence type="ECO:0000259" key="6">
    <source>
        <dbReference type="PROSITE" id="PS50014"/>
    </source>
</evidence>
<dbReference type="InterPro" id="IPR001005">
    <property type="entry name" value="SANT/Myb"/>
</dbReference>
<feature type="compositionally biased region" description="Basic and acidic residues" evidence="5">
    <location>
        <begin position="420"/>
        <end position="432"/>
    </location>
</feature>
<evidence type="ECO:0000256" key="4">
    <source>
        <dbReference type="PROSITE-ProRule" id="PRU00035"/>
    </source>
</evidence>
<feature type="compositionally biased region" description="Basic and acidic residues" evidence="5">
    <location>
        <begin position="144"/>
        <end position="169"/>
    </location>
</feature>
<keyword evidence="2 4" id="KW-0103">Bromodomain</keyword>
<accession>A0AAP0RXL3</accession>
<feature type="region of interest" description="Disordered" evidence="5">
    <location>
        <begin position="419"/>
        <end position="688"/>
    </location>
</feature>
<dbReference type="Pfam" id="PF00249">
    <property type="entry name" value="Myb_DNA-binding"/>
    <property type="match status" value="1"/>
</dbReference>
<dbReference type="PROSITE" id="PS50014">
    <property type="entry name" value="BROMODOMAIN_2"/>
    <property type="match status" value="1"/>
</dbReference>
<dbReference type="PROSITE" id="PS51293">
    <property type="entry name" value="SANT"/>
    <property type="match status" value="1"/>
</dbReference>
<dbReference type="EMBL" id="JBBPBK010000006">
    <property type="protein sequence ID" value="KAK9283592.1"/>
    <property type="molecule type" value="Genomic_DNA"/>
</dbReference>
<dbReference type="PANTHER" id="PTHR37888">
    <property type="entry name" value="DNA-BINDING BROMODOMAIN-CONTAINING PROTEIN"/>
    <property type="match status" value="1"/>
</dbReference>
<dbReference type="SMART" id="SM00717">
    <property type="entry name" value="SANT"/>
    <property type="match status" value="1"/>
</dbReference>
<evidence type="ECO:0000313" key="11">
    <source>
        <dbReference type="Proteomes" id="UP001415857"/>
    </source>
</evidence>
<feature type="compositionally biased region" description="Polar residues" evidence="5">
    <location>
        <begin position="188"/>
        <end position="198"/>
    </location>
</feature>
<dbReference type="Proteomes" id="UP001415857">
    <property type="component" value="Unassembled WGS sequence"/>
</dbReference>
<evidence type="ECO:0000313" key="10">
    <source>
        <dbReference type="EMBL" id="KAK9283592.1"/>
    </source>
</evidence>
<dbReference type="SUPFAM" id="SSF47370">
    <property type="entry name" value="Bromodomain"/>
    <property type="match status" value="1"/>
</dbReference>
<feature type="compositionally biased region" description="Basic and acidic residues" evidence="5">
    <location>
        <begin position="623"/>
        <end position="641"/>
    </location>
</feature>
<evidence type="ECO:0000259" key="7">
    <source>
        <dbReference type="PROSITE" id="PS50090"/>
    </source>
</evidence>
<comment type="subcellular location">
    <subcellularLocation>
        <location evidence="1">Nucleus</location>
    </subcellularLocation>
</comment>
<gene>
    <name evidence="10" type="ORF">L1049_011841</name>
</gene>
<dbReference type="Pfam" id="PF00439">
    <property type="entry name" value="Bromodomain"/>
    <property type="match status" value="1"/>
</dbReference>
<keyword evidence="11" id="KW-1185">Reference proteome</keyword>
<dbReference type="PROSITE" id="PS50090">
    <property type="entry name" value="MYB_LIKE"/>
    <property type="match status" value="1"/>
</dbReference>
<dbReference type="InterPro" id="IPR017930">
    <property type="entry name" value="Myb_dom"/>
</dbReference>
<dbReference type="Gene3D" id="1.20.920.10">
    <property type="entry name" value="Bromodomain-like"/>
    <property type="match status" value="1"/>
</dbReference>
<dbReference type="InterPro" id="IPR017884">
    <property type="entry name" value="SANT_dom"/>
</dbReference>
<dbReference type="InterPro" id="IPR009057">
    <property type="entry name" value="Homeodomain-like_sf"/>
</dbReference>
<dbReference type="SUPFAM" id="SSF46689">
    <property type="entry name" value="Homeodomain-like"/>
    <property type="match status" value="1"/>
</dbReference>
<evidence type="ECO:0000256" key="5">
    <source>
        <dbReference type="SAM" id="MobiDB-lite"/>
    </source>
</evidence>
<feature type="domain" description="Myb-like" evidence="7">
    <location>
        <begin position="4"/>
        <end position="63"/>
    </location>
</feature>
<dbReference type="SMART" id="SM00297">
    <property type="entry name" value="BROMO"/>
    <property type="match status" value="1"/>
</dbReference>
<feature type="compositionally biased region" description="Polar residues" evidence="5">
    <location>
        <begin position="533"/>
        <end position="551"/>
    </location>
</feature>
<feature type="compositionally biased region" description="Basic and acidic residues" evidence="5">
    <location>
        <begin position="485"/>
        <end position="494"/>
    </location>
</feature>
<feature type="compositionally biased region" description="Basic and acidic residues" evidence="5">
    <location>
        <begin position="552"/>
        <end position="567"/>
    </location>
</feature>
<feature type="domain" description="Bromo" evidence="6">
    <location>
        <begin position="336"/>
        <end position="407"/>
    </location>
</feature>
<dbReference type="InterPro" id="IPR036427">
    <property type="entry name" value="Bromodomain-like_sf"/>
</dbReference>
<proteinExistence type="predicted"/>
<feature type="compositionally biased region" description="Pro residues" evidence="5">
    <location>
        <begin position="433"/>
        <end position="449"/>
    </location>
</feature>
<feature type="compositionally biased region" description="Basic and acidic residues" evidence="5">
    <location>
        <begin position="255"/>
        <end position="282"/>
    </location>
</feature>
<reference evidence="10 11" key="1">
    <citation type="journal article" date="2024" name="Plant J.">
        <title>Genome sequences and population genomics reveal climatic adaptation and genomic divergence between two closely related sweetgum species.</title>
        <authorList>
            <person name="Xu W.Q."/>
            <person name="Ren C.Q."/>
            <person name="Zhang X.Y."/>
            <person name="Comes H.P."/>
            <person name="Liu X.H."/>
            <person name="Li Y.G."/>
            <person name="Kettle C.J."/>
            <person name="Jalonen R."/>
            <person name="Gaisberger H."/>
            <person name="Ma Y.Z."/>
            <person name="Qiu Y.X."/>
        </authorList>
    </citation>
    <scope>NUCLEOTIDE SEQUENCE [LARGE SCALE GENOMIC DNA]</scope>
    <source>
        <strain evidence="10">Hangzhou</strain>
    </source>
</reference>
<feature type="compositionally biased region" description="Basic and acidic residues" evidence="5">
    <location>
        <begin position="649"/>
        <end position="666"/>
    </location>
</feature>
<dbReference type="GO" id="GO:0005634">
    <property type="term" value="C:nucleus"/>
    <property type="evidence" value="ECO:0007669"/>
    <property type="project" value="UniProtKB-SubCell"/>
</dbReference>
<dbReference type="AlphaFoldDB" id="A0AAP0RXL3"/>
<protein>
    <recommendedName>
        <fullName evidence="12">Bromo domain-containing protein</fullName>
    </recommendedName>
</protein>
<dbReference type="InterPro" id="IPR001487">
    <property type="entry name" value="Bromodomain"/>
</dbReference>
<feature type="compositionally biased region" description="Basic and acidic residues" evidence="5">
    <location>
        <begin position="201"/>
        <end position="212"/>
    </location>
</feature>
<dbReference type="CDD" id="cd04369">
    <property type="entry name" value="Bromodomain"/>
    <property type="match status" value="1"/>
</dbReference>
<dbReference type="Gene3D" id="1.10.10.60">
    <property type="entry name" value="Homeodomain-like"/>
    <property type="match status" value="1"/>
</dbReference>
<evidence type="ECO:0000256" key="1">
    <source>
        <dbReference type="ARBA" id="ARBA00004123"/>
    </source>
</evidence>
<dbReference type="PROSITE" id="PS51294">
    <property type="entry name" value="HTH_MYB"/>
    <property type="match status" value="1"/>
</dbReference>
<evidence type="ECO:0000256" key="3">
    <source>
        <dbReference type="ARBA" id="ARBA00023242"/>
    </source>
</evidence>
<evidence type="ECO:0008006" key="12">
    <source>
        <dbReference type="Google" id="ProtNLM"/>
    </source>
</evidence>
<evidence type="ECO:0000259" key="9">
    <source>
        <dbReference type="PROSITE" id="PS51294"/>
    </source>
</evidence>
<feature type="region of interest" description="Disordered" evidence="5">
    <location>
        <begin position="66"/>
        <end position="89"/>
    </location>
</feature>
<feature type="compositionally biased region" description="Gly residues" evidence="5">
    <location>
        <begin position="607"/>
        <end position="621"/>
    </location>
</feature>
<evidence type="ECO:0000259" key="8">
    <source>
        <dbReference type="PROSITE" id="PS51293"/>
    </source>
</evidence>
<name>A0AAP0RXL3_LIQFO</name>
<feature type="domain" description="SANT" evidence="8">
    <location>
        <begin position="9"/>
        <end position="67"/>
    </location>
</feature>
<feature type="domain" description="HTH myb-type" evidence="9">
    <location>
        <begin position="9"/>
        <end position="67"/>
    </location>
</feature>
<keyword evidence="3" id="KW-0539">Nucleus</keyword>
<comment type="caution">
    <text evidence="10">The sequence shown here is derived from an EMBL/GenBank/DDBJ whole genome shotgun (WGS) entry which is preliminary data.</text>
</comment>
<organism evidence="10 11">
    <name type="scientific">Liquidambar formosana</name>
    <name type="common">Formosan gum</name>
    <dbReference type="NCBI Taxonomy" id="63359"/>
    <lineage>
        <taxon>Eukaryota</taxon>
        <taxon>Viridiplantae</taxon>
        <taxon>Streptophyta</taxon>
        <taxon>Embryophyta</taxon>
        <taxon>Tracheophyta</taxon>
        <taxon>Spermatophyta</taxon>
        <taxon>Magnoliopsida</taxon>
        <taxon>eudicotyledons</taxon>
        <taxon>Gunneridae</taxon>
        <taxon>Pentapetalae</taxon>
        <taxon>Saxifragales</taxon>
        <taxon>Altingiaceae</taxon>
        <taxon>Liquidambar</taxon>
    </lineage>
</organism>
<evidence type="ECO:0000256" key="2">
    <source>
        <dbReference type="ARBA" id="ARBA00023117"/>
    </source>
</evidence>
<dbReference type="PANTHER" id="PTHR37888:SF11">
    <property type="entry name" value="DNA-BINDING BROMODOMAIN-CONTAINING PROTEIN"/>
    <property type="match status" value="1"/>
</dbReference>
<sequence>MAKEENTCKETWSTWEELLLACAVKRHGFKDWDSVAMEIQTRSSLPHLLTSPQDCKNKYQDLKRRFTTTDSPPAAVANDGAGPDDKVDNIPWLDELRKLRVAELRQEVHRSDVSILSLQLKVKKLKEERERSLKESDNDDEKPDLEKDSKEDRSETDKKDGDGEPEKSSSEPVAGKLVSGEESDRDNQSVNESNSTGTKGVKRETGGEDAAREPGPVQSGSGEPGPVSRDSKPVGEDSYNESSDSIAKDLTVVAKKAEDSSELRDSAGESKRGEEGGRKENSDVQSSASLSRKTRRAEEISGGNSGEQPEGKAGSRAIKRISVKSQPFVEFLEMIRSHKHGSLFERRLQSQETDNYKNIVRQHMDLETIQKRLDEGSYSSSTTKFYRDMLLLFNNAIVYFPKPSAESIAAYELRNLVSNEMDKQTRRSRSDPSPEPNNNPSPPIPPQPRPDLERSDSLLAKHKSSAPIIVCRKRSSISAKSSSTTKKDEQKPVVDVKPPVKASPNLAQEQSIIKLNPKDRTVTGVRSSRRNNKTVTATAAPNKNQSTSTGSDKADTPKAEKKKKDDTSTSVVLAKKRSAADFLKRIKQNSPLDKLRSAVNDSKSTRGSGGGGGGSGSGSGSGREQKRKVNEKRDGRKDKASRQSGGGKHAKDENQPVEERRWKAAEEGGGCGSGEAWEGEWWRGRVGF</sequence>
<feature type="region of interest" description="Disordered" evidence="5">
    <location>
        <begin position="126"/>
        <end position="319"/>
    </location>
</feature>